<feature type="region of interest" description="Disordered" evidence="1">
    <location>
        <begin position="207"/>
        <end position="229"/>
    </location>
</feature>
<feature type="region of interest" description="Disordered" evidence="1">
    <location>
        <begin position="159"/>
        <end position="182"/>
    </location>
</feature>
<evidence type="ECO:0000313" key="2">
    <source>
        <dbReference type="Proteomes" id="UP000046395"/>
    </source>
</evidence>
<accession>A0A5S6Q6W9</accession>
<feature type="compositionally biased region" description="Low complexity" evidence="1">
    <location>
        <begin position="207"/>
        <end position="216"/>
    </location>
</feature>
<keyword evidence="2" id="KW-1185">Reference proteome</keyword>
<name>A0A5S6Q6W9_TRIMR</name>
<dbReference type="Proteomes" id="UP000046395">
    <property type="component" value="Unassembled WGS sequence"/>
</dbReference>
<dbReference type="AlphaFoldDB" id="A0A5S6Q6W9"/>
<dbReference type="WBParaSite" id="TMUE_1000002697.1">
    <property type="protein sequence ID" value="TMUE_1000002697.1"/>
    <property type="gene ID" value="WBGene00295147"/>
</dbReference>
<evidence type="ECO:0000313" key="3">
    <source>
        <dbReference type="WBParaSite" id="TMUE_1000002697.1"/>
    </source>
</evidence>
<evidence type="ECO:0000256" key="1">
    <source>
        <dbReference type="SAM" id="MobiDB-lite"/>
    </source>
</evidence>
<reference evidence="3" key="1">
    <citation type="submission" date="2019-12" db="UniProtKB">
        <authorList>
            <consortium name="WormBaseParasite"/>
        </authorList>
    </citation>
    <scope>IDENTIFICATION</scope>
</reference>
<protein>
    <submittedName>
        <fullName evidence="3">Uncharacterized protein</fullName>
    </submittedName>
</protein>
<proteinExistence type="predicted"/>
<sequence length="284" mass="30883">MFVRLLELQATINMRPADKDRVYEIARIPPFSNLRRQPHVALGSAGGALETTVWERLELTLAKAPRVYRDGRCEMGIDGLWGLTVDGTAPLVLQRLQLRNEVRRRFGFDDAAHGSERALERPLQRTCKHYRSAGMPSPGISVRLAATSRCCVLGSAGPTADRSNMTKQEEPSALAPDHGLGCPRKRLIRTRRPAIVKEARHSSAAWSAPAPVAAAPNGQGASRRHGFDQGGRISTLHSLPCDDDDDEQQTPFAAEHCPSVCVAISCSAQGAAILPFRRAIVVVS</sequence>
<organism evidence="2 3">
    <name type="scientific">Trichuris muris</name>
    <name type="common">Mouse whipworm</name>
    <dbReference type="NCBI Taxonomy" id="70415"/>
    <lineage>
        <taxon>Eukaryota</taxon>
        <taxon>Metazoa</taxon>
        <taxon>Ecdysozoa</taxon>
        <taxon>Nematoda</taxon>
        <taxon>Enoplea</taxon>
        <taxon>Dorylaimia</taxon>
        <taxon>Trichinellida</taxon>
        <taxon>Trichuridae</taxon>
        <taxon>Trichuris</taxon>
    </lineage>
</organism>